<dbReference type="GO" id="GO:0006865">
    <property type="term" value="P:amino acid transport"/>
    <property type="evidence" value="ECO:0007669"/>
    <property type="project" value="TreeGrafter"/>
</dbReference>
<dbReference type="Proteomes" id="UP000272778">
    <property type="component" value="Unassembled WGS sequence"/>
</dbReference>
<comment type="similarity">
    <text evidence="1 4">Belongs to the bacterial solute-binding protein 3 family.</text>
</comment>
<organism evidence="7 8">
    <name type="scientific">Paraburkholderia dinghuensis</name>
    <dbReference type="NCBI Taxonomy" id="2305225"/>
    <lineage>
        <taxon>Bacteria</taxon>
        <taxon>Pseudomonadati</taxon>
        <taxon>Pseudomonadota</taxon>
        <taxon>Betaproteobacteria</taxon>
        <taxon>Burkholderiales</taxon>
        <taxon>Burkholderiaceae</taxon>
        <taxon>Paraburkholderia</taxon>
    </lineage>
</organism>
<dbReference type="InterPro" id="IPR051455">
    <property type="entry name" value="Bact_solute-bind_prot3"/>
</dbReference>
<dbReference type="InterPro" id="IPR001638">
    <property type="entry name" value="Solute-binding_3/MltF_N"/>
</dbReference>
<comment type="caution">
    <text evidence="7">The sequence shown here is derived from an EMBL/GenBank/DDBJ whole genome shotgun (WGS) entry which is preliminary data.</text>
</comment>
<dbReference type="SMART" id="SM00062">
    <property type="entry name" value="PBPb"/>
    <property type="match status" value="1"/>
</dbReference>
<feature type="signal peptide" evidence="5">
    <location>
        <begin position="1"/>
        <end position="24"/>
    </location>
</feature>
<dbReference type="GO" id="GO:0030288">
    <property type="term" value="C:outer membrane-bounded periplasmic space"/>
    <property type="evidence" value="ECO:0007669"/>
    <property type="project" value="TreeGrafter"/>
</dbReference>
<protein>
    <submittedName>
        <fullName evidence="7">Amino acid ABC transporter substrate-binding protein</fullName>
    </submittedName>
</protein>
<evidence type="ECO:0000256" key="2">
    <source>
        <dbReference type="ARBA" id="ARBA00022448"/>
    </source>
</evidence>
<evidence type="ECO:0000256" key="4">
    <source>
        <dbReference type="RuleBase" id="RU003744"/>
    </source>
</evidence>
<dbReference type="Gene3D" id="3.40.190.10">
    <property type="entry name" value="Periplasmic binding protein-like II"/>
    <property type="match status" value="2"/>
</dbReference>
<dbReference type="OrthoDB" id="9777941at2"/>
<dbReference type="PROSITE" id="PS01039">
    <property type="entry name" value="SBP_BACTERIAL_3"/>
    <property type="match status" value="1"/>
</dbReference>
<dbReference type="EMBL" id="RQIS01000001">
    <property type="protein sequence ID" value="RQH09833.1"/>
    <property type="molecule type" value="Genomic_DNA"/>
</dbReference>
<dbReference type="PANTHER" id="PTHR30085:SF6">
    <property type="entry name" value="ABC TRANSPORTER GLUTAMINE-BINDING PROTEIN GLNH"/>
    <property type="match status" value="1"/>
</dbReference>
<dbReference type="GO" id="GO:0005576">
    <property type="term" value="C:extracellular region"/>
    <property type="evidence" value="ECO:0007669"/>
    <property type="project" value="TreeGrafter"/>
</dbReference>
<dbReference type="PANTHER" id="PTHR30085">
    <property type="entry name" value="AMINO ACID ABC TRANSPORTER PERMEASE"/>
    <property type="match status" value="1"/>
</dbReference>
<dbReference type="RefSeq" id="WP_124149233.1">
    <property type="nucleotide sequence ID" value="NZ_RQIS01000001.1"/>
</dbReference>
<evidence type="ECO:0000256" key="5">
    <source>
        <dbReference type="SAM" id="SignalP"/>
    </source>
</evidence>
<sequence length="282" mass="30772">MRIPPLLKVLVAGVIAVGTAAAHADQLADIKQKGEIVFGVLGTDEPNSFIDPQTRDYIGYEIDLARDVAKKLGVKPVFKQLSVAARIPELQQGHVDVLAASLTHNKERESQIDFGLTHFITGSKVLVVKSSGIHSIPDLAGKRVLTVKGGTQVPNLLRVVPTAQVITFETTQQAFQALQQGKGVAYVNDESSLYDDVHKLGPRASEYEILPQNLNVEPLALGVRKGEPALKTAIDGELRELEASGEANRLYDKWYGKDSKLKFGPRNFRIETDKIDDDKVTG</sequence>
<reference evidence="7 8" key="1">
    <citation type="submission" date="2018-11" db="EMBL/GenBank/DDBJ databases">
        <title>Paraburkholderia sp. DHOA04, isolated from soil.</title>
        <authorList>
            <person name="Gao Z.-H."/>
            <person name="Qiu L.-H."/>
            <person name="Fu J.-C."/>
        </authorList>
    </citation>
    <scope>NUCLEOTIDE SEQUENCE [LARGE SCALE GENOMIC DNA]</scope>
    <source>
        <strain evidence="7 8">DHOA04</strain>
    </source>
</reference>
<dbReference type="SUPFAM" id="SSF53850">
    <property type="entry name" value="Periplasmic binding protein-like II"/>
    <property type="match status" value="1"/>
</dbReference>
<evidence type="ECO:0000256" key="3">
    <source>
        <dbReference type="ARBA" id="ARBA00022729"/>
    </source>
</evidence>
<evidence type="ECO:0000259" key="6">
    <source>
        <dbReference type="SMART" id="SM00062"/>
    </source>
</evidence>
<dbReference type="AlphaFoldDB" id="A0A3N6P742"/>
<proteinExistence type="inferred from homology"/>
<evidence type="ECO:0000313" key="7">
    <source>
        <dbReference type="EMBL" id="RQH09833.1"/>
    </source>
</evidence>
<evidence type="ECO:0000256" key="1">
    <source>
        <dbReference type="ARBA" id="ARBA00010333"/>
    </source>
</evidence>
<keyword evidence="3 5" id="KW-0732">Signal</keyword>
<keyword evidence="2" id="KW-0813">Transport</keyword>
<dbReference type="CDD" id="cd13689">
    <property type="entry name" value="PBP2_BsGlnH"/>
    <property type="match status" value="1"/>
</dbReference>
<accession>A0A3N6P742</accession>
<name>A0A3N6P742_9BURK</name>
<feature type="domain" description="Solute-binding protein family 3/N-terminal" evidence="6">
    <location>
        <begin position="35"/>
        <end position="258"/>
    </location>
</feature>
<dbReference type="InterPro" id="IPR018313">
    <property type="entry name" value="SBP_3_CS"/>
</dbReference>
<keyword evidence="8" id="KW-1185">Reference proteome</keyword>
<dbReference type="Pfam" id="PF00497">
    <property type="entry name" value="SBP_bac_3"/>
    <property type="match status" value="1"/>
</dbReference>
<evidence type="ECO:0000313" key="8">
    <source>
        <dbReference type="Proteomes" id="UP000272778"/>
    </source>
</evidence>
<gene>
    <name evidence="7" type="ORF">D1Y85_01405</name>
</gene>
<feature type="chain" id="PRO_5018272303" evidence="5">
    <location>
        <begin position="25"/>
        <end position="282"/>
    </location>
</feature>